<organism evidence="2 3">
    <name type="scientific">Stylosanthes scabra</name>
    <dbReference type="NCBI Taxonomy" id="79078"/>
    <lineage>
        <taxon>Eukaryota</taxon>
        <taxon>Viridiplantae</taxon>
        <taxon>Streptophyta</taxon>
        <taxon>Embryophyta</taxon>
        <taxon>Tracheophyta</taxon>
        <taxon>Spermatophyta</taxon>
        <taxon>Magnoliopsida</taxon>
        <taxon>eudicotyledons</taxon>
        <taxon>Gunneridae</taxon>
        <taxon>Pentapetalae</taxon>
        <taxon>rosids</taxon>
        <taxon>fabids</taxon>
        <taxon>Fabales</taxon>
        <taxon>Fabaceae</taxon>
        <taxon>Papilionoideae</taxon>
        <taxon>50 kb inversion clade</taxon>
        <taxon>dalbergioids sensu lato</taxon>
        <taxon>Dalbergieae</taxon>
        <taxon>Pterocarpus clade</taxon>
        <taxon>Stylosanthes</taxon>
    </lineage>
</organism>
<sequence length="183" mass="20602">MPGSTHVTSSPSAYLVVLNLEYHDPSPPPPPPIPPMMPSWAPPSPPVDLTTPPPPAQQDEGSQQEPSAPMIPESSHGSQPDPAIQSTAKKRIDPDGMRGFRPKHNSCTREITNVIKLMYDKAWPNRKAIPAATRDRMFDKWAEKFTWDKNDDELIKAIFNTRALKRFSGMMEDVRERKEHLTQ</sequence>
<name>A0ABU6YN08_9FABA</name>
<comment type="caution">
    <text evidence="2">The sequence shown here is derived from an EMBL/GenBank/DDBJ whole genome shotgun (WGS) entry which is preliminary data.</text>
</comment>
<evidence type="ECO:0000313" key="2">
    <source>
        <dbReference type="EMBL" id="MED6211797.1"/>
    </source>
</evidence>
<dbReference type="SUPFAM" id="SSF101447">
    <property type="entry name" value="Formin homology 2 domain (FH2 domain)"/>
    <property type="match status" value="1"/>
</dbReference>
<reference evidence="2 3" key="1">
    <citation type="journal article" date="2023" name="Plants (Basel)">
        <title>Bridging the Gap: Combining Genomics and Transcriptomics Approaches to Understand Stylosanthes scabra, an Orphan Legume from the Brazilian Caatinga.</title>
        <authorList>
            <person name="Ferreira-Neto J.R.C."/>
            <person name="da Silva M.D."/>
            <person name="Binneck E."/>
            <person name="de Melo N.F."/>
            <person name="da Silva R.H."/>
            <person name="de Melo A.L.T.M."/>
            <person name="Pandolfi V."/>
            <person name="Bustamante F.O."/>
            <person name="Brasileiro-Vidal A.C."/>
            <person name="Benko-Iseppon A.M."/>
        </authorList>
    </citation>
    <scope>NUCLEOTIDE SEQUENCE [LARGE SCALE GENOMIC DNA]</scope>
    <source>
        <tissue evidence="2">Leaves</tissue>
    </source>
</reference>
<proteinExistence type="predicted"/>
<keyword evidence="3" id="KW-1185">Reference proteome</keyword>
<protein>
    <submittedName>
        <fullName evidence="2">Uncharacterized protein</fullName>
    </submittedName>
</protein>
<dbReference type="Proteomes" id="UP001341840">
    <property type="component" value="Unassembled WGS sequence"/>
</dbReference>
<feature type="region of interest" description="Disordered" evidence="1">
    <location>
        <begin position="21"/>
        <end position="104"/>
    </location>
</feature>
<feature type="compositionally biased region" description="Pro residues" evidence="1">
    <location>
        <begin position="25"/>
        <end position="56"/>
    </location>
</feature>
<dbReference type="EMBL" id="JASCZI010242677">
    <property type="protein sequence ID" value="MED6211797.1"/>
    <property type="molecule type" value="Genomic_DNA"/>
</dbReference>
<accession>A0ABU6YN08</accession>
<evidence type="ECO:0000313" key="3">
    <source>
        <dbReference type="Proteomes" id="UP001341840"/>
    </source>
</evidence>
<gene>
    <name evidence="2" type="ORF">PIB30_076954</name>
</gene>
<evidence type="ECO:0000256" key="1">
    <source>
        <dbReference type="SAM" id="MobiDB-lite"/>
    </source>
</evidence>